<sequence length="114" mass="13214">MSRSIVRVNSEDFLKISSIKGTVKKDDYLFNINICFNSLTEWRIGQELFIDYFLAEALDSIELVILVLWSEFISPKVGYFIGGEVIKVQDIKKSIFMTHFVNKHLNRGGYNETK</sequence>
<organism evidence="1">
    <name type="scientific">marine sediment metagenome</name>
    <dbReference type="NCBI Taxonomy" id="412755"/>
    <lineage>
        <taxon>unclassified sequences</taxon>
        <taxon>metagenomes</taxon>
        <taxon>ecological metagenomes</taxon>
    </lineage>
</organism>
<evidence type="ECO:0008006" key="2">
    <source>
        <dbReference type="Google" id="ProtNLM"/>
    </source>
</evidence>
<accession>A0A0F9KM48</accession>
<dbReference type="EMBL" id="LAZR01013163">
    <property type="protein sequence ID" value="KKM23253.1"/>
    <property type="molecule type" value="Genomic_DNA"/>
</dbReference>
<comment type="caution">
    <text evidence="1">The sequence shown here is derived from an EMBL/GenBank/DDBJ whole genome shotgun (WGS) entry which is preliminary data.</text>
</comment>
<evidence type="ECO:0000313" key="1">
    <source>
        <dbReference type="EMBL" id="KKM23253.1"/>
    </source>
</evidence>
<reference evidence="1" key="1">
    <citation type="journal article" date="2015" name="Nature">
        <title>Complex archaea that bridge the gap between prokaryotes and eukaryotes.</title>
        <authorList>
            <person name="Spang A."/>
            <person name="Saw J.H."/>
            <person name="Jorgensen S.L."/>
            <person name="Zaremba-Niedzwiedzka K."/>
            <person name="Martijn J."/>
            <person name="Lind A.E."/>
            <person name="van Eijk R."/>
            <person name="Schleper C."/>
            <person name="Guy L."/>
            <person name="Ettema T.J."/>
        </authorList>
    </citation>
    <scope>NUCLEOTIDE SEQUENCE</scope>
</reference>
<gene>
    <name evidence="1" type="ORF">LCGC14_1617040</name>
</gene>
<protein>
    <recommendedName>
        <fullName evidence="2">PilZ domain-containing protein</fullName>
    </recommendedName>
</protein>
<name>A0A0F9KM48_9ZZZZ</name>
<dbReference type="AlphaFoldDB" id="A0A0F9KM48"/>
<proteinExistence type="predicted"/>